<evidence type="ECO:0000313" key="1">
    <source>
        <dbReference type="EMBL" id="CAD6504720.1"/>
    </source>
</evidence>
<dbReference type="Proteomes" id="UP000683417">
    <property type="component" value="Unassembled WGS sequence"/>
</dbReference>
<evidence type="ECO:0000313" key="2">
    <source>
        <dbReference type="Proteomes" id="UP000683417"/>
    </source>
</evidence>
<comment type="caution">
    <text evidence="1">The sequence shown here is derived from an EMBL/GenBank/DDBJ whole genome shotgun (WGS) entry which is preliminary data.</text>
</comment>
<name>A0A9W4DBC5_BLUGR</name>
<protein>
    <submittedName>
        <fullName evidence="1">BgTH12-00225</fullName>
    </submittedName>
</protein>
<sequence>MSTKMHSSRTDDIITQVKHKPVKITRGAVDGNRFKKRY</sequence>
<dbReference type="AlphaFoldDB" id="A0A9W4DBC5"/>
<organism evidence="1 2">
    <name type="scientific">Blumeria graminis f. sp. triticale</name>
    <dbReference type="NCBI Taxonomy" id="1689686"/>
    <lineage>
        <taxon>Eukaryota</taxon>
        <taxon>Fungi</taxon>
        <taxon>Dikarya</taxon>
        <taxon>Ascomycota</taxon>
        <taxon>Pezizomycotina</taxon>
        <taxon>Leotiomycetes</taxon>
        <taxon>Erysiphales</taxon>
        <taxon>Erysiphaceae</taxon>
        <taxon>Blumeria</taxon>
    </lineage>
</organism>
<proteinExistence type="predicted"/>
<gene>
    <name evidence="1" type="ORF">BGTH12_LOCUS6078</name>
</gene>
<reference evidence="1" key="1">
    <citation type="submission" date="2020-10" db="EMBL/GenBank/DDBJ databases">
        <authorList>
            <person name="Muller C M."/>
        </authorList>
    </citation>
    <scope>NUCLEOTIDE SEQUENCE</scope>
    <source>
        <strain evidence="1">THUN-12</strain>
    </source>
</reference>
<accession>A0A9W4DBC5</accession>
<dbReference type="EMBL" id="CAJHIT010000009">
    <property type="protein sequence ID" value="CAD6504720.1"/>
    <property type="molecule type" value="Genomic_DNA"/>
</dbReference>